<sequence length="176" mass="18454">MNETDPPAAGAALVGRAGAVRRATAADAPALVRLRGLMLEAMDVPTGPEQAPWRADALAWFTERLGRPEEFAAFLVEDRELGVVSCAVGSCERHAPGPANRSGLQGHVFNVSTDPRRQGRGHARACLDALLAWFAADTGARVVNLNATADGAGLYRSLGFAAPRFPALQLRIGTGA</sequence>
<dbReference type="InterPro" id="IPR000182">
    <property type="entry name" value="GNAT_dom"/>
</dbReference>
<name>A0A919FKL3_9ACTN</name>
<dbReference type="Pfam" id="PF13508">
    <property type="entry name" value="Acetyltransf_7"/>
    <property type="match status" value="1"/>
</dbReference>
<feature type="domain" description="N-acetyltransferase" evidence="1">
    <location>
        <begin position="18"/>
        <end position="176"/>
    </location>
</feature>
<dbReference type="RefSeq" id="WP_190210712.1">
    <property type="nucleotide sequence ID" value="NZ_BNBO01000009.1"/>
</dbReference>
<keyword evidence="3" id="KW-1185">Reference proteome</keyword>
<evidence type="ECO:0000259" key="1">
    <source>
        <dbReference type="PROSITE" id="PS51186"/>
    </source>
</evidence>
<accession>A0A919FKL3</accession>
<gene>
    <name evidence="2" type="ORF">GCM10018781_22850</name>
</gene>
<reference evidence="2" key="1">
    <citation type="journal article" date="2014" name="Int. J. Syst. Evol. Microbiol.">
        <title>Complete genome sequence of Corynebacterium casei LMG S-19264T (=DSM 44701T), isolated from a smear-ripened cheese.</title>
        <authorList>
            <consortium name="US DOE Joint Genome Institute (JGI-PGF)"/>
            <person name="Walter F."/>
            <person name="Albersmeier A."/>
            <person name="Kalinowski J."/>
            <person name="Ruckert C."/>
        </authorList>
    </citation>
    <scope>NUCLEOTIDE SEQUENCE</scope>
    <source>
        <strain evidence="2">JCM 4646</strain>
    </source>
</reference>
<proteinExistence type="predicted"/>
<dbReference type="PROSITE" id="PS51186">
    <property type="entry name" value="GNAT"/>
    <property type="match status" value="1"/>
</dbReference>
<evidence type="ECO:0000313" key="3">
    <source>
        <dbReference type="Proteomes" id="UP000617734"/>
    </source>
</evidence>
<reference evidence="2" key="2">
    <citation type="submission" date="2020-09" db="EMBL/GenBank/DDBJ databases">
        <authorList>
            <person name="Sun Q."/>
            <person name="Ohkuma M."/>
        </authorList>
    </citation>
    <scope>NUCLEOTIDE SEQUENCE</scope>
    <source>
        <strain evidence="2">JCM 4646</strain>
    </source>
</reference>
<dbReference type="Proteomes" id="UP000617734">
    <property type="component" value="Unassembled WGS sequence"/>
</dbReference>
<dbReference type="GeneID" id="95352747"/>
<protein>
    <recommendedName>
        <fullName evidence="1">N-acetyltransferase domain-containing protein</fullName>
    </recommendedName>
</protein>
<evidence type="ECO:0000313" key="2">
    <source>
        <dbReference type="EMBL" id="GHH67501.1"/>
    </source>
</evidence>
<dbReference type="SUPFAM" id="SSF55729">
    <property type="entry name" value="Acyl-CoA N-acyltransferases (Nat)"/>
    <property type="match status" value="1"/>
</dbReference>
<dbReference type="AlphaFoldDB" id="A0A919FKL3"/>
<organism evidence="2 3">
    <name type="scientific">Kitasatospora indigofera</name>
    <dbReference type="NCBI Taxonomy" id="67307"/>
    <lineage>
        <taxon>Bacteria</taxon>
        <taxon>Bacillati</taxon>
        <taxon>Actinomycetota</taxon>
        <taxon>Actinomycetes</taxon>
        <taxon>Kitasatosporales</taxon>
        <taxon>Streptomycetaceae</taxon>
        <taxon>Kitasatospora</taxon>
    </lineage>
</organism>
<dbReference type="Gene3D" id="3.40.630.30">
    <property type="match status" value="1"/>
</dbReference>
<dbReference type="EMBL" id="BNBO01000009">
    <property type="protein sequence ID" value="GHH67501.1"/>
    <property type="molecule type" value="Genomic_DNA"/>
</dbReference>
<dbReference type="GO" id="GO:0016747">
    <property type="term" value="F:acyltransferase activity, transferring groups other than amino-acyl groups"/>
    <property type="evidence" value="ECO:0007669"/>
    <property type="project" value="InterPro"/>
</dbReference>
<comment type="caution">
    <text evidence="2">The sequence shown here is derived from an EMBL/GenBank/DDBJ whole genome shotgun (WGS) entry which is preliminary data.</text>
</comment>
<dbReference type="InterPro" id="IPR016181">
    <property type="entry name" value="Acyl_CoA_acyltransferase"/>
</dbReference>